<proteinExistence type="predicted"/>
<evidence type="ECO:0000256" key="1">
    <source>
        <dbReference type="SAM" id="MobiDB-lite"/>
    </source>
</evidence>
<keyword evidence="4" id="KW-1185">Reference proteome</keyword>
<evidence type="ECO:0000256" key="2">
    <source>
        <dbReference type="SAM" id="SignalP"/>
    </source>
</evidence>
<organism evidence="3 4">
    <name type="scientific">Hypsibius exemplaris</name>
    <name type="common">Freshwater tardigrade</name>
    <dbReference type="NCBI Taxonomy" id="2072580"/>
    <lineage>
        <taxon>Eukaryota</taxon>
        <taxon>Metazoa</taxon>
        <taxon>Ecdysozoa</taxon>
        <taxon>Tardigrada</taxon>
        <taxon>Eutardigrada</taxon>
        <taxon>Parachela</taxon>
        <taxon>Hypsibioidea</taxon>
        <taxon>Hypsibiidae</taxon>
        <taxon>Hypsibius</taxon>
    </lineage>
</organism>
<gene>
    <name evidence="3" type="ORF">BV898_10653</name>
</gene>
<evidence type="ECO:0000313" key="3">
    <source>
        <dbReference type="EMBL" id="OQV15140.1"/>
    </source>
</evidence>
<sequence length="138" mass="14994">MISTFVLVTVTALIFIGGYEAAQCYSCRAEVRDNATKTGPCWPESFNPISSITAYTVKKYTRGCAAPGNECAAAVESQCARLLRVLRETKSAAQGRSLQRPVTSQQRDSSPSGNVGLRCCLGNYLQSRHELARTLNRA</sequence>
<feature type="signal peptide" evidence="2">
    <location>
        <begin position="1"/>
        <end position="21"/>
    </location>
</feature>
<evidence type="ECO:0000313" key="4">
    <source>
        <dbReference type="Proteomes" id="UP000192578"/>
    </source>
</evidence>
<dbReference type="EMBL" id="MTYJ01000093">
    <property type="protein sequence ID" value="OQV15140.1"/>
    <property type="molecule type" value="Genomic_DNA"/>
</dbReference>
<name>A0A1W0WIU4_HYPEX</name>
<comment type="caution">
    <text evidence="3">The sequence shown here is derived from an EMBL/GenBank/DDBJ whole genome shotgun (WGS) entry which is preliminary data.</text>
</comment>
<protein>
    <submittedName>
        <fullName evidence="3">Uncharacterized protein</fullName>
    </submittedName>
</protein>
<reference evidence="4" key="1">
    <citation type="submission" date="2017-01" db="EMBL/GenBank/DDBJ databases">
        <title>Comparative genomics of anhydrobiosis in the tardigrade Hypsibius dujardini.</title>
        <authorList>
            <person name="Yoshida Y."/>
            <person name="Koutsovoulos G."/>
            <person name="Laetsch D."/>
            <person name="Stevens L."/>
            <person name="Kumar S."/>
            <person name="Horikawa D."/>
            <person name="Ishino K."/>
            <person name="Komine S."/>
            <person name="Tomita M."/>
            <person name="Blaxter M."/>
            <person name="Arakawa K."/>
        </authorList>
    </citation>
    <scope>NUCLEOTIDE SEQUENCE [LARGE SCALE GENOMIC DNA]</scope>
    <source>
        <strain evidence="4">Z151</strain>
    </source>
</reference>
<accession>A0A1W0WIU4</accession>
<dbReference type="AlphaFoldDB" id="A0A1W0WIU4"/>
<keyword evidence="2" id="KW-0732">Signal</keyword>
<feature type="region of interest" description="Disordered" evidence="1">
    <location>
        <begin position="94"/>
        <end position="114"/>
    </location>
</feature>
<feature type="chain" id="PRO_5012303240" evidence="2">
    <location>
        <begin position="22"/>
        <end position="138"/>
    </location>
</feature>
<feature type="compositionally biased region" description="Polar residues" evidence="1">
    <location>
        <begin position="94"/>
        <end position="113"/>
    </location>
</feature>
<dbReference type="Proteomes" id="UP000192578">
    <property type="component" value="Unassembled WGS sequence"/>
</dbReference>